<dbReference type="SFLD" id="SFLDF00027">
    <property type="entry name" value="p-type_atpase"/>
    <property type="match status" value="1"/>
</dbReference>
<keyword evidence="11" id="KW-0175">Coiled coil</keyword>
<sequence length="1706" mass="186784">MLDLGLPCCSGRACRLPGYEVPSLLAPRHLSSCGAKQRSRRSSRLSQPCVIRKRIQRSCQDAVEVIALRPAAFRRTARRVALVMLYGVSIIFARRSWGWLLAAGTITAHLFLAGFWTTSAWARCRLDFRRAAKASSGSWVLVLPEPGKAALRRLWPLSSELRFRYHGQQYKLLETGARGTNLLAAAVPQQSETLLVLCQRRHEGLTEAEATERRRQYGSNDYRIAVPQVRQLVLSRLLRPIFLFELASVFLWGLDGYWQFTVLSLGTLLCFEVGAAMSRHKSLAQLRATASASKEVFVLRSGEWILKAAVDLVPGDIMQVPPNSDVPCDALLLDGSVTVSEAAFSGESAPVAKSAALPEARKPEARDAHHFLYAGTRVLAARAKKDATCTCAVLQTGFHCKQGLLMRRAIASQENIRDKDTLKVVLLLLGFASIAALQIAFHGKGSNGWLKISIILSFVIQPTLPLLMTYAVQRAMEVLRTKEIICAEPLRILEAASMTTCLFDKTGTLTSDKLEAAGVMLPQQFAEATSSLGRLTSLRDLSPTEPAHQILQSCHSATMENGKFLGDPLETAALEDLGALELPPSAHRFEFDPKLRRMTVLMESNSQALVLCKGAPEALSPLLLDAPSNYDEVASFFGVLGLRVLALAWKAFDEDVELTSMAREEAEAELHFAGFIAFQNRCKAEAPEALRMLRLAGVRCAVVTGDALDTATHAACEAGLLHSPEAEDMQFNRRTMEPAPIVELRGGSWWERSLPTDSHAAQPCFPLSAAEDLYQRGRILAATELELEKIGQAAWATARYATVLARMSPPGKAKLVEILRQDDRVVMVGDGGNDVGALAAADAGIAIWPTEHPLDTDFFFDDWAMRTRWQRLQREDAQAFQRKISQKIEEQRSWYVQEVERRRRAGQTLDWQQLVKLLRQGQRRLAEETRKAKADQGADQADQASAVAPFTSRTLLAVPEMLRQGQCTSCSMVMQTQQLVLSTIIAMWRYAALSVEGARQSEIQMIFSNFAFSIAFAGFINAKAPRQPARVRPATSIFEPATILSTLGQALVHVWVLCRAVSWAKELMGPAAMADLLKFQEWAQAQPFDFWDAISPGALFSRPFRPNLLNSVVFYVELVQGIAILLVNYKGRPWIQGILENPPLLAAAASALALAAAGATGWSQAGIRALQLTTLPPLLQVRLSALIFLSLLGTWVLDRSLEAFLCRDRAIARWEAPVAVPDLKPWLVRVAKVAVRYLPWLLWVLLVLSGDMLLWIVAWQLWRWLRARRREEITEDISPEQPQGMSASALAVLSRRRSLGTSMARTGTAMTPYEEAPAKEDAEILLEPLEPQPEAPATRTSQFGWAARARWLLLGTGAAMVMLMLAPHNSATFLAGVSSDAFGALRSELEHQQIPTIGMAHFSKEAGKVLCVIDIGQSVGRIMGLGAFANAASTACDYGRIARINKRPVTNRERQICASTAFGIMLQTELLIGAMASSISTCSGALNVPANCVANIAVFNGALSVLMQSTLASDAVCVKKGSIDKRVNKQIARFEKKKDRAKIEATQFLKRQGYDVAVLPRPAAIGNRAVYSSINRCVFQTILGTTFVMKAAILLGDSTIHCYPGTDKQRVCAVDIMGLFAVLSLAVRFLSFAGDSCIDIIGRTDDTALCVGLWAGVPGGVLGMAAAGTNLEAACKTAFGKWVPEDWPYEGANMLPSDDFAALAEA</sequence>
<feature type="transmembrane region" description="Helical" evidence="12">
    <location>
        <begin position="237"/>
        <end position="254"/>
    </location>
</feature>
<evidence type="ECO:0000256" key="11">
    <source>
        <dbReference type="SAM" id="Coils"/>
    </source>
</evidence>
<dbReference type="GO" id="GO:0046872">
    <property type="term" value="F:metal ion binding"/>
    <property type="evidence" value="ECO:0007669"/>
    <property type="project" value="UniProtKB-KW"/>
</dbReference>
<organism evidence="14 15">
    <name type="scientific">Symbiodinium microadriaticum</name>
    <name type="common">Dinoflagellate</name>
    <name type="synonym">Zooxanthella microadriatica</name>
    <dbReference type="NCBI Taxonomy" id="2951"/>
    <lineage>
        <taxon>Eukaryota</taxon>
        <taxon>Sar</taxon>
        <taxon>Alveolata</taxon>
        <taxon>Dinophyceae</taxon>
        <taxon>Suessiales</taxon>
        <taxon>Symbiodiniaceae</taxon>
        <taxon>Symbiodinium</taxon>
    </lineage>
</organism>
<keyword evidence="5" id="KW-0547">Nucleotide-binding</keyword>
<dbReference type="SUPFAM" id="SSF81653">
    <property type="entry name" value="Calcium ATPase, transduction domain A"/>
    <property type="match status" value="1"/>
</dbReference>
<evidence type="ECO:0000259" key="13">
    <source>
        <dbReference type="Pfam" id="PF00122"/>
    </source>
</evidence>
<feature type="transmembrane region" description="Helical" evidence="12">
    <location>
        <begin position="99"/>
        <end position="122"/>
    </location>
</feature>
<dbReference type="InterPro" id="IPR059000">
    <property type="entry name" value="ATPase_P-type_domA"/>
</dbReference>
<dbReference type="GO" id="GO:0019829">
    <property type="term" value="F:ATPase-coupled monoatomic cation transmembrane transporter activity"/>
    <property type="evidence" value="ECO:0007669"/>
    <property type="project" value="TreeGrafter"/>
</dbReference>
<evidence type="ECO:0000256" key="7">
    <source>
        <dbReference type="ARBA" id="ARBA00022842"/>
    </source>
</evidence>
<dbReference type="Gene3D" id="3.40.1110.10">
    <property type="entry name" value="Calcium-transporting ATPase, cytoplasmic domain N"/>
    <property type="match status" value="1"/>
</dbReference>
<feature type="transmembrane region" description="Helical" evidence="12">
    <location>
        <begin position="1179"/>
        <end position="1197"/>
    </location>
</feature>
<dbReference type="SUPFAM" id="SSF81665">
    <property type="entry name" value="Calcium ATPase, transmembrane domain M"/>
    <property type="match status" value="1"/>
</dbReference>
<name>A0A1Q9C5A3_SYMMI</name>
<keyword evidence="10 12" id="KW-0472">Membrane</keyword>
<dbReference type="GO" id="GO:0140358">
    <property type="term" value="F:P-type transmembrane transporter activity"/>
    <property type="evidence" value="ECO:0007669"/>
    <property type="project" value="InterPro"/>
</dbReference>
<dbReference type="EMBL" id="LSRX01001662">
    <property type="protein sequence ID" value="OLP78101.1"/>
    <property type="molecule type" value="Genomic_DNA"/>
</dbReference>
<evidence type="ECO:0000256" key="12">
    <source>
        <dbReference type="SAM" id="Phobius"/>
    </source>
</evidence>
<feature type="transmembrane region" description="Helical" evidence="12">
    <location>
        <begin position="1108"/>
        <end position="1129"/>
    </location>
</feature>
<dbReference type="GO" id="GO:0016020">
    <property type="term" value="C:membrane"/>
    <property type="evidence" value="ECO:0007669"/>
    <property type="project" value="UniProtKB-SubCell"/>
</dbReference>
<dbReference type="InterPro" id="IPR023214">
    <property type="entry name" value="HAD_sf"/>
</dbReference>
<dbReference type="SFLD" id="SFLDS00003">
    <property type="entry name" value="Haloacid_Dehalogenase"/>
    <property type="match status" value="1"/>
</dbReference>
<feature type="transmembrane region" description="Helical" evidence="12">
    <location>
        <begin position="1144"/>
        <end position="1167"/>
    </location>
</feature>
<evidence type="ECO:0000313" key="15">
    <source>
        <dbReference type="Proteomes" id="UP000186817"/>
    </source>
</evidence>
<feature type="coiled-coil region" evidence="11">
    <location>
        <begin position="1524"/>
        <end position="1551"/>
    </location>
</feature>
<reference evidence="14 15" key="1">
    <citation type="submission" date="2016-02" db="EMBL/GenBank/DDBJ databases">
        <title>Genome analysis of coral dinoflagellate symbionts highlights evolutionary adaptations to a symbiotic lifestyle.</title>
        <authorList>
            <person name="Aranda M."/>
            <person name="Li Y."/>
            <person name="Liew Y.J."/>
            <person name="Baumgarten S."/>
            <person name="Simakov O."/>
            <person name="Wilson M."/>
            <person name="Piel J."/>
            <person name="Ashoor H."/>
            <person name="Bougouffa S."/>
            <person name="Bajic V.B."/>
            <person name="Ryu T."/>
            <person name="Ravasi T."/>
            <person name="Bayer T."/>
            <person name="Micklem G."/>
            <person name="Kim H."/>
            <person name="Bhak J."/>
            <person name="Lajeunesse T.C."/>
            <person name="Voolstra C.R."/>
        </authorList>
    </citation>
    <scope>NUCLEOTIDE SEQUENCE [LARGE SCALE GENOMIC DNA]</scope>
    <source>
        <strain evidence="14 15">CCMP2467</strain>
    </source>
</reference>
<comment type="caution">
    <text evidence="14">The sequence shown here is derived from an EMBL/GenBank/DDBJ whole genome shotgun (WGS) entry which is preliminary data.</text>
</comment>
<dbReference type="NCBIfam" id="TIGR01494">
    <property type="entry name" value="ATPase_P-type"/>
    <property type="match status" value="1"/>
</dbReference>
<dbReference type="InterPro" id="IPR036412">
    <property type="entry name" value="HAD-like_sf"/>
</dbReference>
<keyword evidence="15" id="KW-1185">Reference proteome</keyword>
<comment type="similarity">
    <text evidence="2">Belongs to the cation transport ATPase (P-type) (TC 3.A.3) family. Type V subfamily.</text>
</comment>
<dbReference type="GO" id="GO:0016887">
    <property type="term" value="F:ATP hydrolysis activity"/>
    <property type="evidence" value="ECO:0007669"/>
    <property type="project" value="InterPro"/>
</dbReference>
<dbReference type="SFLD" id="SFLDG00002">
    <property type="entry name" value="C1.7:_P-type_atpase_like"/>
    <property type="match status" value="1"/>
</dbReference>
<dbReference type="InterPro" id="IPR023298">
    <property type="entry name" value="ATPase_P-typ_TM_dom_sf"/>
</dbReference>
<keyword evidence="9 12" id="KW-1133">Transmembrane helix</keyword>
<dbReference type="InterPro" id="IPR006544">
    <property type="entry name" value="P-type_TPase_V"/>
</dbReference>
<evidence type="ECO:0000256" key="3">
    <source>
        <dbReference type="ARBA" id="ARBA00022692"/>
    </source>
</evidence>
<evidence type="ECO:0000313" key="14">
    <source>
        <dbReference type="EMBL" id="OLP78101.1"/>
    </source>
</evidence>
<feature type="transmembrane region" description="Helical" evidence="12">
    <location>
        <begin position="260"/>
        <end position="277"/>
    </location>
</feature>
<evidence type="ECO:0000256" key="5">
    <source>
        <dbReference type="ARBA" id="ARBA00022741"/>
    </source>
</evidence>
<dbReference type="InterPro" id="IPR044492">
    <property type="entry name" value="P_typ_ATPase_HD_dom"/>
</dbReference>
<dbReference type="PANTHER" id="PTHR45630">
    <property type="entry name" value="CATION-TRANSPORTING ATPASE-RELATED"/>
    <property type="match status" value="1"/>
</dbReference>
<evidence type="ECO:0000256" key="8">
    <source>
        <dbReference type="ARBA" id="ARBA00022967"/>
    </source>
</evidence>
<dbReference type="Pfam" id="PF00122">
    <property type="entry name" value="E1-E2_ATPase"/>
    <property type="match status" value="1"/>
</dbReference>
<keyword evidence="8" id="KW-1278">Translocase</keyword>
<dbReference type="SUPFAM" id="SSF81660">
    <property type="entry name" value="Metal cation-transporting ATPase, ATP-binding domain N"/>
    <property type="match status" value="1"/>
</dbReference>
<dbReference type="Proteomes" id="UP000186817">
    <property type="component" value="Unassembled WGS sequence"/>
</dbReference>
<feature type="domain" description="P-type ATPase A" evidence="13">
    <location>
        <begin position="293"/>
        <end position="388"/>
    </location>
</feature>
<evidence type="ECO:0000256" key="6">
    <source>
        <dbReference type="ARBA" id="ARBA00022840"/>
    </source>
</evidence>
<evidence type="ECO:0000256" key="1">
    <source>
        <dbReference type="ARBA" id="ARBA00004141"/>
    </source>
</evidence>
<feature type="transmembrane region" description="Helical" evidence="12">
    <location>
        <begin position="1240"/>
        <end position="1262"/>
    </location>
</feature>
<keyword evidence="4" id="KW-0479">Metal-binding</keyword>
<evidence type="ECO:0000256" key="4">
    <source>
        <dbReference type="ARBA" id="ARBA00022723"/>
    </source>
</evidence>
<feature type="transmembrane region" description="Helical" evidence="12">
    <location>
        <begin position="424"/>
        <end position="443"/>
    </location>
</feature>
<dbReference type="InterPro" id="IPR001757">
    <property type="entry name" value="P_typ_ATPase"/>
</dbReference>
<dbReference type="InterPro" id="IPR023299">
    <property type="entry name" value="ATPase_P-typ_cyto_dom_N"/>
</dbReference>
<dbReference type="GO" id="GO:0005524">
    <property type="term" value="F:ATP binding"/>
    <property type="evidence" value="ECO:0007669"/>
    <property type="project" value="UniProtKB-KW"/>
</dbReference>
<gene>
    <name evidence="14" type="primary">cta4</name>
    <name evidence="14" type="ORF">AK812_SmicGene41762</name>
</gene>
<evidence type="ECO:0000256" key="9">
    <source>
        <dbReference type="ARBA" id="ARBA00022989"/>
    </source>
</evidence>
<evidence type="ECO:0000256" key="2">
    <source>
        <dbReference type="ARBA" id="ARBA00006000"/>
    </source>
</evidence>
<keyword evidence="6" id="KW-0067">ATP-binding</keyword>
<accession>A0A1Q9C5A3</accession>
<keyword evidence="3 12" id="KW-0812">Transmembrane</keyword>
<dbReference type="Gene3D" id="3.40.50.1000">
    <property type="entry name" value="HAD superfamily/HAD-like"/>
    <property type="match status" value="1"/>
</dbReference>
<protein>
    <submittedName>
        <fullName evidence="14">Cation-transporting ATPase 4</fullName>
    </submittedName>
</protein>
<proteinExistence type="inferred from homology"/>
<dbReference type="Gene3D" id="2.70.150.10">
    <property type="entry name" value="Calcium-transporting ATPase, cytoplasmic transduction domain A"/>
    <property type="match status" value="1"/>
</dbReference>
<evidence type="ECO:0000256" key="10">
    <source>
        <dbReference type="ARBA" id="ARBA00023136"/>
    </source>
</evidence>
<keyword evidence="7" id="KW-0460">Magnesium</keyword>
<dbReference type="PRINTS" id="PR00119">
    <property type="entry name" value="CATATPASE"/>
</dbReference>
<dbReference type="SUPFAM" id="SSF56784">
    <property type="entry name" value="HAD-like"/>
    <property type="match status" value="1"/>
</dbReference>
<comment type="subcellular location">
    <subcellularLocation>
        <location evidence="1">Membrane</location>
        <topology evidence="1">Multi-pass membrane protein</topology>
    </subcellularLocation>
</comment>
<dbReference type="OrthoDB" id="425043at2759"/>
<dbReference type="InterPro" id="IPR008250">
    <property type="entry name" value="ATPase_P-typ_transduc_dom_A_sf"/>
</dbReference>